<keyword evidence="3" id="KW-1185">Reference proteome</keyword>
<dbReference type="RefSeq" id="WP_036309144.1">
    <property type="nucleotide sequence ID" value="NZ_CP031421.1"/>
</dbReference>
<name>A0A031G1S1_9MICO</name>
<evidence type="ECO:0000259" key="1">
    <source>
        <dbReference type="Pfam" id="PF13761"/>
    </source>
</evidence>
<evidence type="ECO:0000313" key="3">
    <source>
        <dbReference type="Proteomes" id="UP000024001"/>
    </source>
</evidence>
<evidence type="ECO:0000313" key="2">
    <source>
        <dbReference type="EMBL" id="EZP29840.1"/>
    </source>
</evidence>
<comment type="caution">
    <text evidence="2">The sequence shown here is derived from an EMBL/GenBank/DDBJ whole genome shotgun (WGS) entry which is preliminary data.</text>
</comment>
<dbReference type="OrthoDB" id="2448833at2"/>
<accession>A0A031G1S1</accession>
<proteinExistence type="predicted"/>
<dbReference type="PATRIC" id="fig|273677.3.peg.455"/>
<dbReference type="InterPro" id="IPR025311">
    <property type="entry name" value="DUF4166"/>
</dbReference>
<dbReference type="eggNOG" id="ENOG5030KBF">
    <property type="taxonomic scope" value="Bacteria"/>
</dbReference>
<dbReference type="GeneID" id="91431882"/>
<dbReference type="AlphaFoldDB" id="A0A031G1S1"/>
<dbReference type="EMBL" id="JFYO01000001">
    <property type="protein sequence ID" value="EZP29840.1"/>
    <property type="molecule type" value="Genomic_DNA"/>
</dbReference>
<protein>
    <recommendedName>
        <fullName evidence="1">DUF4166 domain-containing protein</fullName>
    </recommendedName>
</protein>
<sequence length="231" mass="25852">MTTDDAGPRASVYQRALGSKFAELSPVLQRYFGEIPAGHVGVGEGVYDIVGSRYRRRAASLLRWSARHEVLFPEIGRDIPFVIENRPLTGRLAGSRWFGFPGQVRVMRDTMHTAGDEIVERLGRDGGLEVRLAPRVEDGSMVLRSRGLAWRVRGIRLPLPRFAEVVVRESPDPEDAGRQRVDVRLRMRLLGEVFRYSGSFAYRILPEADSASAVSPALPTLSMWLTQNSPH</sequence>
<dbReference type="Pfam" id="PF13761">
    <property type="entry name" value="DUF4166"/>
    <property type="match status" value="1"/>
</dbReference>
<reference evidence="2 3" key="1">
    <citation type="submission" date="2014-03" db="EMBL/GenBank/DDBJ databases">
        <title>Draft Genome Sequences of 13 Willow Endophytes.</title>
        <authorList>
            <person name="Gan H.Y."/>
            <person name="Gan H.M."/>
            <person name="Savka M.A."/>
            <person name="Hudson A.O."/>
        </authorList>
    </citation>
    <scope>NUCLEOTIDE SEQUENCE [LARGE SCALE GENOMIC DNA]</scope>
    <source>
        <strain evidence="2 3">RIT293</strain>
    </source>
</reference>
<dbReference type="KEGG" id="moo:BWL13_01501"/>
<organism evidence="2 3">
    <name type="scientific">Microbacterium oleivorans</name>
    <dbReference type="NCBI Taxonomy" id="273677"/>
    <lineage>
        <taxon>Bacteria</taxon>
        <taxon>Bacillati</taxon>
        <taxon>Actinomycetota</taxon>
        <taxon>Actinomycetes</taxon>
        <taxon>Micrococcales</taxon>
        <taxon>Microbacteriaceae</taxon>
        <taxon>Microbacterium</taxon>
    </lineage>
</organism>
<dbReference type="Proteomes" id="UP000024001">
    <property type="component" value="Unassembled WGS sequence"/>
</dbReference>
<feature type="domain" description="DUF4166" evidence="1">
    <location>
        <begin position="24"/>
        <end position="200"/>
    </location>
</feature>
<gene>
    <name evidence="2" type="ORF">BW34_00468</name>
</gene>